<feature type="signal peptide" evidence="2">
    <location>
        <begin position="1"/>
        <end position="26"/>
    </location>
</feature>
<accession>K2MU66</accession>
<dbReference type="Proteomes" id="UP000006786">
    <property type="component" value="Unassembled WGS sequence"/>
</dbReference>
<dbReference type="RefSeq" id="WP_008593257.1">
    <property type="nucleotide sequence ID" value="NZ_AMRM01000001.1"/>
</dbReference>
<dbReference type="AlphaFoldDB" id="K2MU66"/>
<feature type="chain" id="PRO_5003863904" description="Secreted protein" evidence="2">
    <location>
        <begin position="27"/>
        <end position="155"/>
    </location>
</feature>
<evidence type="ECO:0000313" key="4">
    <source>
        <dbReference type="Proteomes" id="UP000006786"/>
    </source>
</evidence>
<comment type="caution">
    <text evidence="3">The sequence shown here is derived from an EMBL/GenBank/DDBJ whole genome shotgun (WGS) entry which is preliminary data.</text>
</comment>
<evidence type="ECO:0000256" key="1">
    <source>
        <dbReference type="SAM" id="MobiDB-lite"/>
    </source>
</evidence>
<sequence length="155" mass="16262">MRKIYCQAAVLISTPALFLFSGSALATNNYIINQNQTGISLPGVSAPGGFDEVRASDGTTCRAAMGGSGAYVDSGVIGSGLNSGSQSLSAYGRLVVPLGTRPTRLDCDRLYQLELRRLELEVKMLESGLGAPSAGRSTDNQEWAQGAGWTSEGRQ</sequence>
<evidence type="ECO:0000313" key="3">
    <source>
        <dbReference type="EMBL" id="EKF20952.1"/>
    </source>
</evidence>
<dbReference type="EMBL" id="AMRM01000001">
    <property type="protein sequence ID" value="EKF20952.1"/>
    <property type="molecule type" value="Genomic_DNA"/>
</dbReference>
<keyword evidence="2" id="KW-0732">Signal</keyword>
<evidence type="ECO:0008006" key="5">
    <source>
        <dbReference type="Google" id="ProtNLM"/>
    </source>
</evidence>
<dbReference type="PATRIC" id="fig|391937.3.peg.250"/>
<reference evidence="3 4" key="1">
    <citation type="journal article" date="2012" name="J. Bacteriol.">
        <title>Genome Sequence of Nitratireductor pacificus Type Strain pht-3B.</title>
        <authorList>
            <person name="Lai Q."/>
            <person name="Li G."/>
            <person name="Shao Z."/>
        </authorList>
    </citation>
    <scope>NUCLEOTIDE SEQUENCE [LARGE SCALE GENOMIC DNA]</scope>
    <source>
        <strain evidence="4">pht-3B</strain>
    </source>
</reference>
<name>K2MU66_9HYPH</name>
<keyword evidence="4" id="KW-1185">Reference proteome</keyword>
<gene>
    <name evidence="3" type="ORF">NA2_01200</name>
</gene>
<proteinExistence type="predicted"/>
<organism evidence="3 4">
    <name type="scientific">Nitratireductor pacificus pht-3B</name>
    <dbReference type="NCBI Taxonomy" id="391937"/>
    <lineage>
        <taxon>Bacteria</taxon>
        <taxon>Pseudomonadati</taxon>
        <taxon>Pseudomonadota</taxon>
        <taxon>Alphaproteobacteria</taxon>
        <taxon>Hyphomicrobiales</taxon>
        <taxon>Phyllobacteriaceae</taxon>
        <taxon>Nitratireductor</taxon>
    </lineage>
</organism>
<feature type="region of interest" description="Disordered" evidence="1">
    <location>
        <begin position="129"/>
        <end position="155"/>
    </location>
</feature>
<protein>
    <recommendedName>
        <fullName evidence="5">Secreted protein</fullName>
    </recommendedName>
</protein>
<dbReference type="eggNOG" id="ENOG5033ZU4">
    <property type="taxonomic scope" value="Bacteria"/>
</dbReference>
<evidence type="ECO:0000256" key="2">
    <source>
        <dbReference type="SAM" id="SignalP"/>
    </source>
</evidence>